<evidence type="ECO:0000313" key="2">
    <source>
        <dbReference type="Proteomes" id="UP000247454"/>
    </source>
</evidence>
<dbReference type="Proteomes" id="UP000247454">
    <property type="component" value="Unassembled WGS sequence"/>
</dbReference>
<dbReference type="AlphaFoldDB" id="A0A318TEM3"/>
<proteinExistence type="predicted"/>
<reference evidence="1 2" key="1">
    <citation type="submission" date="2018-06" db="EMBL/GenBank/DDBJ databases">
        <title>Genomic Encyclopedia of Type Strains, Phase III (KMG-III): the genomes of soil and plant-associated and newly described type strains.</title>
        <authorList>
            <person name="Whitman W."/>
        </authorList>
    </citation>
    <scope>NUCLEOTIDE SEQUENCE [LARGE SCALE GENOMIC DNA]</scope>
    <source>
        <strain evidence="1 2">ORS 1419</strain>
    </source>
</reference>
<keyword evidence="2" id="KW-1185">Reference proteome</keyword>
<evidence type="ECO:0000313" key="1">
    <source>
        <dbReference type="EMBL" id="PYE86889.1"/>
    </source>
</evidence>
<organism evidence="1 2">
    <name type="scientific">Phyllobacterium leguminum</name>
    <dbReference type="NCBI Taxonomy" id="314237"/>
    <lineage>
        <taxon>Bacteria</taxon>
        <taxon>Pseudomonadati</taxon>
        <taxon>Pseudomonadota</taxon>
        <taxon>Alphaproteobacteria</taxon>
        <taxon>Hyphomicrobiales</taxon>
        <taxon>Phyllobacteriaceae</taxon>
        <taxon>Phyllobacterium</taxon>
    </lineage>
</organism>
<name>A0A318TEM3_9HYPH</name>
<protein>
    <submittedName>
        <fullName evidence="1">Uncharacterized protein</fullName>
    </submittedName>
</protein>
<comment type="caution">
    <text evidence="1">The sequence shown here is derived from an EMBL/GenBank/DDBJ whole genome shotgun (WGS) entry which is preliminary data.</text>
</comment>
<dbReference type="RefSeq" id="WP_110753215.1">
    <property type="nucleotide sequence ID" value="NZ_QJTF01000018.1"/>
</dbReference>
<sequence>MNTLRLPVARSVALIEEALQATIGRAGNVDLVIVDGETIARIIDFTTDSPARNGFAYGELNLSRIARDMERFLS</sequence>
<gene>
    <name evidence="1" type="ORF">C7477_11827</name>
</gene>
<accession>A0A318TEM3</accession>
<dbReference type="EMBL" id="QJTF01000018">
    <property type="protein sequence ID" value="PYE86889.1"/>
    <property type="molecule type" value="Genomic_DNA"/>
</dbReference>